<feature type="transmembrane region" description="Helical" evidence="6">
    <location>
        <begin position="127"/>
        <end position="147"/>
    </location>
</feature>
<dbReference type="GO" id="GO:0000329">
    <property type="term" value="C:fungal-type vacuole membrane"/>
    <property type="evidence" value="ECO:0007669"/>
    <property type="project" value="TreeGrafter"/>
</dbReference>
<dbReference type="SUPFAM" id="SSF103473">
    <property type="entry name" value="MFS general substrate transporter"/>
    <property type="match status" value="1"/>
</dbReference>
<comment type="caution">
    <text evidence="8">The sequence shown here is derived from an EMBL/GenBank/DDBJ whole genome shotgun (WGS) entry which is preliminary data.</text>
</comment>
<feature type="region of interest" description="Disordered" evidence="5">
    <location>
        <begin position="530"/>
        <end position="551"/>
    </location>
</feature>
<dbReference type="AlphaFoldDB" id="A0A9W9LL01"/>
<feature type="transmembrane region" description="Helical" evidence="6">
    <location>
        <begin position="341"/>
        <end position="363"/>
    </location>
</feature>
<organism evidence="8 9">
    <name type="scientific">Penicillium capsulatum</name>
    <dbReference type="NCBI Taxonomy" id="69766"/>
    <lineage>
        <taxon>Eukaryota</taxon>
        <taxon>Fungi</taxon>
        <taxon>Dikarya</taxon>
        <taxon>Ascomycota</taxon>
        <taxon>Pezizomycotina</taxon>
        <taxon>Eurotiomycetes</taxon>
        <taxon>Eurotiomycetidae</taxon>
        <taxon>Eurotiales</taxon>
        <taxon>Aspergillaceae</taxon>
        <taxon>Penicillium</taxon>
    </lineage>
</organism>
<dbReference type="PROSITE" id="PS50850">
    <property type="entry name" value="MFS"/>
    <property type="match status" value="1"/>
</dbReference>
<feature type="transmembrane region" description="Helical" evidence="6">
    <location>
        <begin position="96"/>
        <end position="121"/>
    </location>
</feature>
<feature type="domain" description="Major facilitator superfamily (MFS) profile" evidence="7">
    <location>
        <begin position="32"/>
        <end position="536"/>
    </location>
</feature>
<dbReference type="InterPro" id="IPR020846">
    <property type="entry name" value="MFS_dom"/>
</dbReference>
<reference evidence="8" key="1">
    <citation type="submission" date="2022-11" db="EMBL/GenBank/DDBJ databases">
        <authorList>
            <person name="Petersen C."/>
        </authorList>
    </citation>
    <scope>NUCLEOTIDE SEQUENCE</scope>
    <source>
        <strain evidence="8">IBT 21917</strain>
    </source>
</reference>
<accession>A0A9W9LL01</accession>
<keyword evidence="2 6" id="KW-0812">Transmembrane</keyword>
<dbReference type="Pfam" id="PF07690">
    <property type="entry name" value="MFS_1"/>
    <property type="match status" value="1"/>
</dbReference>
<name>A0A9W9LL01_9EURO</name>
<dbReference type="GO" id="GO:0015174">
    <property type="term" value="F:basic amino acid transmembrane transporter activity"/>
    <property type="evidence" value="ECO:0007669"/>
    <property type="project" value="TreeGrafter"/>
</dbReference>
<feature type="transmembrane region" description="Helical" evidence="6">
    <location>
        <begin position="369"/>
        <end position="390"/>
    </location>
</feature>
<evidence type="ECO:0000256" key="3">
    <source>
        <dbReference type="ARBA" id="ARBA00022989"/>
    </source>
</evidence>
<evidence type="ECO:0000259" key="7">
    <source>
        <dbReference type="PROSITE" id="PS50850"/>
    </source>
</evidence>
<dbReference type="PANTHER" id="PTHR23501:SF6">
    <property type="entry name" value="MULTIDRUG TRANSPORTER, PUTATIVE (AFU_ORTHOLOGUE AFUA_3G14560)-RELATED"/>
    <property type="match status" value="1"/>
</dbReference>
<feature type="transmembrane region" description="Helical" evidence="6">
    <location>
        <begin position="397"/>
        <end position="419"/>
    </location>
</feature>
<feature type="transmembrane region" description="Helical" evidence="6">
    <location>
        <begin position="266"/>
        <end position="284"/>
    </location>
</feature>
<feature type="compositionally biased region" description="Basic and acidic residues" evidence="5">
    <location>
        <begin position="541"/>
        <end position="551"/>
    </location>
</feature>
<comment type="subcellular location">
    <subcellularLocation>
        <location evidence="1">Membrane</location>
        <topology evidence="1">Multi-pass membrane protein</topology>
    </subcellularLocation>
</comment>
<dbReference type="OrthoDB" id="4160219at2759"/>
<evidence type="ECO:0000256" key="2">
    <source>
        <dbReference type="ARBA" id="ARBA00022692"/>
    </source>
</evidence>
<feature type="transmembrane region" description="Helical" evidence="6">
    <location>
        <begin position="431"/>
        <end position="457"/>
    </location>
</feature>
<dbReference type="Gene3D" id="1.20.1250.20">
    <property type="entry name" value="MFS general substrate transporter like domains"/>
    <property type="match status" value="2"/>
</dbReference>
<dbReference type="InterPro" id="IPR011701">
    <property type="entry name" value="MFS"/>
</dbReference>
<feature type="transmembrane region" description="Helical" evidence="6">
    <location>
        <begin position="185"/>
        <end position="205"/>
    </location>
</feature>
<evidence type="ECO:0000256" key="6">
    <source>
        <dbReference type="SAM" id="Phobius"/>
    </source>
</evidence>
<sequence length="551" mass="58593">MSEYLSPSERTPLVAVSRPPERRVSVSRGAGIITLMGLFTLIQSTNMSMMTTAQSSIAADLDAFAETTWFTSSYMIAMSSVTPLAGRISAIFTPRIYIVFSSTIMAIGLFITAAASTLTVFLLGRSVAGIGSGGLMSATIILALDLASSTRRGLFIGLISTGYTVGLSSGAVLAGLLAPTLGWRFLFWSQAPISLLLGPLLFFVIPTVSEDSAEEEKVSLFDQLARVDYAGSLTLVWPFLGSTSQINKIQAISVVLLLSSLASPEIIIWPISASAILFGLFLLIESRWAREPVIPVHVLRTRSVMLSCVSSLGLMMARWSVLFYTPIYAMAVRGWSPASAGLILVPTNAGFGIGGLLVGWLHIRQVGSYYMSCLTIFVLFTGATCALSFLSTPTSLTAIYLGAAFLNGLFAGALMNYTLSHLLHLTHSNVHYIVTALIGMSRGFAGSFGSAVGGGFFTRILKNSLEAGFSKHGLSPRPHLVHTLLGSPATVMHLEGLERVVAVESYEHAVRMLFIAGAGVALLSTLFQAGTGSDSAHSSNRMRDSEDANEA</sequence>
<reference evidence="8" key="2">
    <citation type="journal article" date="2023" name="IMA Fungus">
        <title>Comparative genomic study of the Penicillium genus elucidates a diverse pangenome and 15 lateral gene transfer events.</title>
        <authorList>
            <person name="Petersen C."/>
            <person name="Sorensen T."/>
            <person name="Nielsen M.R."/>
            <person name="Sondergaard T.E."/>
            <person name="Sorensen J.L."/>
            <person name="Fitzpatrick D.A."/>
            <person name="Frisvad J.C."/>
            <person name="Nielsen K.L."/>
        </authorList>
    </citation>
    <scope>NUCLEOTIDE SEQUENCE</scope>
    <source>
        <strain evidence="8">IBT 21917</strain>
    </source>
</reference>
<feature type="transmembrane region" description="Helical" evidence="6">
    <location>
        <begin position="304"/>
        <end position="329"/>
    </location>
</feature>
<evidence type="ECO:0000313" key="8">
    <source>
        <dbReference type="EMBL" id="KAJ5161344.1"/>
    </source>
</evidence>
<keyword evidence="4 6" id="KW-0472">Membrane</keyword>
<dbReference type="PANTHER" id="PTHR23501">
    <property type="entry name" value="MAJOR FACILITATOR SUPERFAMILY"/>
    <property type="match status" value="1"/>
</dbReference>
<feature type="transmembrane region" description="Helical" evidence="6">
    <location>
        <begin position="154"/>
        <end position="179"/>
    </location>
</feature>
<evidence type="ECO:0000256" key="5">
    <source>
        <dbReference type="SAM" id="MobiDB-lite"/>
    </source>
</evidence>
<feature type="transmembrane region" description="Helical" evidence="6">
    <location>
        <begin position="25"/>
        <end position="42"/>
    </location>
</feature>
<protein>
    <recommendedName>
        <fullName evidence="7">Major facilitator superfamily (MFS) profile domain-containing protein</fullName>
    </recommendedName>
</protein>
<keyword evidence="3 6" id="KW-1133">Transmembrane helix</keyword>
<keyword evidence="9" id="KW-1185">Reference proteome</keyword>
<evidence type="ECO:0000313" key="9">
    <source>
        <dbReference type="Proteomes" id="UP001146351"/>
    </source>
</evidence>
<dbReference type="InterPro" id="IPR036259">
    <property type="entry name" value="MFS_trans_sf"/>
</dbReference>
<feature type="compositionally biased region" description="Polar residues" evidence="5">
    <location>
        <begin position="530"/>
        <end position="539"/>
    </location>
</feature>
<dbReference type="Proteomes" id="UP001146351">
    <property type="component" value="Unassembled WGS sequence"/>
</dbReference>
<gene>
    <name evidence="8" type="ORF">N7492_006736</name>
</gene>
<evidence type="ECO:0000256" key="1">
    <source>
        <dbReference type="ARBA" id="ARBA00004141"/>
    </source>
</evidence>
<proteinExistence type="predicted"/>
<dbReference type="EMBL" id="JAPQKO010000005">
    <property type="protein sequence ID" value="KAJ5161344.1"/>
    <property type="molecule type" value="Genomic_DNA"/>
</dbReference>
<evidence type="ECO:0000256" key="4">
    <source>
        <dbReference type="ARBA" id="ARBA00023136"/>
    </source>
</evidence>